<dbReference type="Proteomes" id="UP000887567">
    <property type="component" value="Unplaced"/>
</dbReference>
<dbReference type="RefSeq" id="XP_020907062.1">
    <property type="nucleotide sequence ID" value="XM_021051403.2"/>
</dbReference>
<dbReference type="KEGG" id="epa:110245147"/>
<keyword evidence="3" id="KW-1185">Reference proteome</keyword>
<evidence type="ECO:0000313" key="2">
    <source>
        <dbReference type="EnsemblMetazoa" id="XP_020907062.1"/>
    </source>
</evidence>
<proteinExistence type="predicted"/>
<accession>A0A913XN73</accession>
<feature type="compositionally biased region" description="Low complexity" evidence="1">
    <location>
        <begin position="19"/>
        <end position="52"/>
    </location>
</feature>
<sequence>MNQWNAPSAYAATKKDTLPAAPAAQADDPFANFMNMQSSQNAAPQAPQQRSNIPAPVAAPQEIQQRNDIPAPVPAPQETQQRSAIPIDAAYQAPVDQAYPSMQQAYFRDHLRKWSPEDDGMFPENP</sequence>
<evidence type="ECO:0000313" key="3">
    <source>
        <dbReference type="Proteomes" id="UP000887567"/>
    </source>
</evidence>
<name>A0A913XN73_EXADI</name>
<dbReference type="AlphaFoldDB" id="A0A913XN73"/>
<dbReference type="GeneID" id="110245147"/>
<reference evidence="2" key="1">
    <citation type="submission" date="2022-11" db="UniProtKB">
        <authorList>
            <consortium name="EnsemblMetazoa"/>
        </authorList>
    </citation>
    <scope>IDENTIFICATION</scope>
</reference>
<feature type="region of interest" description="Disordered" evidence="1">
    <location>
        <begin position="1"/>
        <end position="89"/>
    </location>
</feature>
<organism evidence="2 3">
    <name type="scientific">Exaiptasia diaphana</name>
    <name type="common">Tropical sea anemone</name>
    <name type="synonym">Aiptasia pulchella</name>
    <dbReference type="NCBI Taxonomy" id="2652724"/>
    <lineage>
        <taxon>Eukaryota</taxon>
        <taxon>Metazoa</taxon>
        <taxon>Cnidaria</taxon>
        <taxon>Anthozoa</taxon>
        <taxon>Hexacorallia</taxon>
        <taxon>Actiniaria</taxon>
        <taxon>Aiptasiidae</taxon>
        <taxon>Exaiptasia</taxon>
    </lineage>
</organism>
<evidence type="ECO:0000256" key="1">
    <source>
        <dbReference type="SAM" id="MobiDB-lite"/>
    </source>
</evidence>
<protein>
    <submittedName>
        <fullName evidence="2">Uncharacterized protein</fullName>
    </submittedName>
</protein>
<dbReference type="EnsemblMetazoa" id="XM_021051403.2">
    <property type="protein sequence ID" value="XP_020907062.1"/>
    <property type="gene ID" value="LOC110245147"/>
</dbReference>